<name>A0A218P1M1_THECE</name>
<dbReference type="InterPro" id="IPR029062">
    <property type="entry name" value="Class_I_gatase-like"/>
</dbReference>
<feature type="domain" description="IFT52 GIFT" evidence="5">
    <location>
        <begin position="852"/>
        <end position="959"/>
    </location>
</feature>
<protein>
    <submittedName>
        <fullName evidence="7">Uncharacterized protein</fullName>
    </submittedName>
</protein>
<dbReference type="EMBL" id="CP014854">
    <property type="protein sequence ID" value="ASI98822.1"/>
    <property type="molecule type" value="Genomic_DNA"/>
</dbReference>
<keyword evidence="8" id="KW-1185">Reference proteome</keyword>
<comment type="subcellular location">
    <subcellularLocation>
        <location evidence="1">Secreted</location>
    </subcellularLocation>
</comment>
<dbReference type="PANTHER" id="PTHR42834">
    <property type="entry name" value="ENDONUCLEASE/EXONUCLEASE/PHOSPHATASE FAMILY PROTEIN (AFU_ORTHOLOGUE AFUA_3G09210)"/>
    <property type="match status" value="1"/>
</dbReference>
<feature type="compositionally biased region" description="Polar residues" evidence="4">
    <location>
        <begin position="821"/>
        <end position="839"/>
    </location>
</feature>
<dbReference type="Pfam" id="PF23355">
    <property type="entry name" value="IFT52_GIFT"/>
    <property type="match status" value="1"/>
</dbReference>
<evidence type="ECO:0000259" key="5">
    <source>
        <dbReference type="Pfam" id="PF23355"/>
    </source>
</evidence>
<dbReference type="InterPro" id="IPR055372">
    <property type="entry name" value="CBM96"/>
</dbReference>
<dbReference type="NCBIfam" id="NF033679">
    <property type="entry name" value="DNRLRE_dom"/>
    <property type="match status" value="1"/>
</dbReference>
<evidence type="ECO:0000256" key="4">
    <source>
        <dbReference type="SAM" id="MobiDB-lite"/>
    </source>
</evidence>
<proteinExistence type="predicted"/>
<organism evidence="7 8">
    <name type="scientific">Thermococcus celer Vu 13 = JCM 8558</name>
    <dbReference type="NCBI Taxonomy" id="1293037"/>
    <lineage>
        <taxon>Archaea</taxon>
        <taxon>Methanobacteriati</taxon>
        <taxon>Methanobacteriota</taxon>
        <taxon>Thermococci</taxon>
        <taxon>Thermococcales</taxon>
        <taxon>Thermococcaceae</taxon>
        <taxon>Thermococcus</taxon>
    </lineage>
</organism>
<evidence type="ECO:0000256" key="3">
    <source>
        <dbReference type="ARBA" id="ARBA00022729"/>
    </source>
</evidence>
<feature type="region of interest" description="Disordered" evidence="4">
    <location>
        <begin position="814"/>
        <end position="839"/>
    </location>
</feature>
<dbReference type="GeneID" id="33323937"/>
<evidence type="ECO:0000256" key="2">
    <source>
        <dbReference type="ARBA" id="ARBA00022525"/>
    </source>
</evidence>
<accession>A0A218P1M1</accession>
<gene>
    <name evidence="7" type="ORF">A3L02_04230</name>
</gene>
<evidence type="ECO:0000313" key="7">
    <source>
        <dbReference type="EMBL" id="ASI98822.1"/>
    </source>
</evidence>
<dbReference type="RefSeq" id="WP_237268643.1">
    <property type="nucleotide sequence ID" value="NZ_CP014854.1"/>
</dbReference>
<keyword evidence="3" id="KW-0732">Signal</keyword>
<sequence>MRKAGMIIALILILSIVPPTAFHAVHADSGTNIQTTQIAPSDDVYVKDSTPDSNYGSYDSLYVGTYSRDNSNERAYLKFDLSGLPENAVIINATLYAYTYSGAYSTPVNISAYAVSDDSWSEDTITWNNKPPAGELLDKDLVDTDGRHWSAWNVTDFVKAEFSGDKIISFVLISDGEGSVTESIGYNSKESSYGNHPYLEVVYEVSGSSGTLVPIQEIQGNTTDGDASAYEGQTVTTEGVVTATTSKGFFIQNGTGPWSAIYVYLGTSPSVDIGDYVRVTGTVSESYGLTEITDPSVTVLGTAEVPDPVVLPTGNVSQEKWESVLVRIENVIVTNPDLGYGEWEVDDGSGPVRVDDLMYHYTPSEGQMFDYITGVLYYSYGNFKIEPRDENDILPVVPIQEIQGNTTDGDASAYEGQVVSTVGVVTFVTSSGFAIQNGTGPWSGIWVYTGSQSGVDVSVGDYVLVRAKVNEYYGFTELNYAGTDEGQREIKVMGTADVPDPVVLPTGNVSQEKWEGVLVEVRDVRVVDPDLGYGEWLVDDGSGPVRIDDKFYDYAPDHARYEYIGGILWYSYGDYKIEPRSPDDVKPYVPKIGVETFEVSGPMLRGIPRELSVKVYNHGTLEDNVTVVILANGKEIGRETQVIEVNGTAVYEFTYTPDFTGDLTVTVRVLDGTGEIADERYYHYLVVPNPYQIAYGLTPYYEMLYSREMEKVTPLYENFTGLVNELASCGVNLGDLESSVEWINATMEEIEKEYSIYEALKGLLVQQNPYRKFHYYPVMVHIRRAALMSREVKGELEYVLPILQKTYSQVEPLCHPPAPENETTPGNETGGVPTNQTNVTPSTNITIKITKVLIDASHGQYYVEQVGVSGLVEKIKDELGWEVEVNTLPLTYDLLKDYDVVMILNPKDDLTQGEIAALQEYVENGGGLFIAGDWYKYSNIESLNALTEKYGIKFNADELMDDDVNSGRPYYPFVGLYNTAHPAMKFVPEDWKIYYNGQTLTIGGEARWLIKAYDTSYSVDADGNVVNAKGTNPVVAAAVEVGKGRIIAYGSSKALSDTYYSKYINSNWPFVKGALLWLAREI</sequence>
<evidence type="ECO:0000259" key="6">
    <source>
        <dbReference type="Pfam" id="PF24517"/>
    </source>
</evidence>
<reference evidence="7 8" key="1">
    <citation type="submission" date="2016-03" db="EMBL/GenBank/DDBJ databases">
        <title>Complete genome sequence of Thermococcus celer.</title>
        <authorList>
            <person name="Oger P.M."/>
        </authorList>
    </citation>
    <scope>NUCLEOTIDE SEQUENCE [LARGE SCALE GENOMIC DNA]</scope>
    <source>
        <strain evidence="7 8">Vu 13</strain>
    </source>
</reference>
<evidence type="ECO:0000313" key="8">
    <source>
        <dbReference type="Proteomes" id="UP000197156"/>
    </source>
</evidence>
<evidence type="ECO:0000256" key="1">
    <source>
        <dbReference type="ARBA" id="ARBA00004613"/>
    </source>
</evidence>
<dbReference type="InterPro" id="IPR055458">
    <property type="entry name" value="IFT52_GIFT"/>
</dbReference>
<dbReference type="GO" id="GO:0005576">
    <property type="term" value="C:extracellular region"/>
    <property type="evidence" value="ECO:0007669"/>
    <property type="project" value="UniProtKB-SubCell"/>
</dbReference>
<dbReference type="Gene3D" id="3.40.50.880">
    <property type="match status" value="1"/>
</dbReference>
<dbReference type="PANTHER" id="PTHR42834:SF1">
    <property type="entry name" value="ENDONUCLEASE_EXONUCLEASE_PHOSPHATASE FAMILY PROTEIN (AFU_ORTHOLOGUE AFUA_3G09210)"/>
    <property type="match status" value="1"/>
</dbReference>
<dbReference type="CDD" id="cd04486">
    <property type="entry name" value="YhcR_OBF_like"/>
    <property type="match status" value="1"/>
</dbReference>
<dbReference type="SUPFAM" id="SSF52317">
    <property type="entry name" value="Class I glutamine amidotransferase-like"/>
    <property type="match status" value="1"/>
</dbReference>
<keyword evidence="2" id="KW-0964">Secreted</keyword>
<feature type="domain" description="Carbohydrate-binding module family 96" evidence="6">
    <location>
        <begin position="35"/>
        <end position="201"/>
    </location>
</feature>
<dbReference type="Proteomes" id="UP000197156">
    <property type="component" value="Chromosome"/>
</dbReference>
<dbReference type="Pfam" id="PF24517">
    <property type="entry name" value="CBM96"/>
    <property type="match status" value="1"/>
</dbReference>
<dbReference type="AlphaFoldDB" id="A0A218P1M1"/>
<dbReference type="KEGG" id="tce:A3L02_04230"/>